<comment type="similarity">
    <text evidence="2 8">Belongs to the CGI121/TPRKB family.</text>
</comment>
<reference evidence="9 10" key="1">
    <citation type="journal article" date="2017" name="Biotechnol. Biofuels">
        <title>Differential beta-glucosidase expression as a function of carbon source availability in Talaromyces amestolkiae: a genomic and proteomic approach.</title>
        <authorList>
            <person name="de Eugenio L.I."/>
            <person name="Mendez-Liter J.A."/>
            <person name="Nieto-Dominguez M."/>
            <person name="Alonso L."/>
            <person name="Gil-Munoz J."/>
            <person name="Barriuso J."/>
            <person name="Prieto A."/>
            <person name="Martinez M.J."/>
        </authorList>
    </citation>
    <scope>NUCLEOTIDE SEQUENCE [LARGE SCALE GENOMIC DNA]</scope>
    <source>
        <strain evidence="9 10">CIB</strain>
    </source>
</reference>
<organism evidence="9 10">
    <name type="scientific">Talaromyces amestolkiae</name>
    <dbReference type="NCBI Taxonomy" id="1196081"/>
    <lineage>
        <taxon>Eukaryota</taxon>
        <taxon>Fungi</taxon>
        <taxon>Dikarya</taxon>
        <taxon>Ascomycota</taxon>
        <taxon>Pezizomycotina</taxon>
        <taxon>Eurotiomycetes</taxon>
        <taxon>Eurotiomycetidae</taxon>
        <taxon>Eurotiales</taxon>
        <taxon>Trichocomaceae</taxon>
        <taxon>Talaromyces</taxon>
        <taxon>Talaromyces sect. Talaromyces</taxon>
    </lineage>
</organism>
<keyword evidence="5" id="KW-0819">tRNA processing</keyword>
<evidence type="ECO:0000313" key="9">
    <source>
        <dbReference type="EMBL" id="RAO71340.1"/>
    </source>
</evidence>
<keyword evidence="10" id="KW-1185">Reference proteome</keyword>
<dbReference type="GeneID" id="63796567"/>
<dbReference type="InterPro" id="IPR036504">
    <property type="entry name" value="CGI121/TPRKB_sf"/>
</dbReference>
<evidence type="ECO:0000256" key="5">
    <source>
        <dbReference type="ARBA" id="ARBA00022694"/>
    </source>
</evidence>
<evidence type="ECO:0000313" key="10">
    <source>
        <dbReference type="Proteomes" id="UP000249363"/>
    </source>
</evidence>
<dbReference type="Proteomes" id="UP000249363">
    <property type="component" value="Unassembled WGS sequence"/>
</dbReference>
<comment type="caution">
    <text evidence="9">The sequence shown here is derived from an EMBL/GenBank/DDBJ whole genome shotgun (WGS) entry which is preliminary data.</text>
</comment>
<dbReference type="InterPro" id="IPR013926">
    <property type="entry name" value="CGI121/TPRKB"/>
</dbReference>
<dbReference type="GO" id="GO:0005829">
    <property type="term" value="C:cytosol"/>
    <property type="evidence" value="ECO:0007669"/>
    <property type="project" value="TreeGrafter"/>
</dbReference>
<gene>
    <name evidence="9" type="ORF">BHQ10_007352</name>
</gene>
<dbReference type="RefSeq" id="XP_040735855.1">
    <property type="nucleotide sequence ID" value="XM_040880038.1"/>
</dbReference>
<dbReference type="GO" id="GO:0002949">
    <property type="term" value="P:tRNA threonylcarbamoyladenosine modification"/>
    <property type="evidence" value="ECO:0007669"/>
    <property type="project" value="TreeGrafter"/>
</dbReference>
<evidence type="ECO:0000256" key="8">
    <source>
        <dbReference type="RuleBase" id="RU004398"/>
    </source>
</evidence>
<dbReference type="SUPFAM" id="SSF143870">
    <property type="entry name" value="PF0523-like"/>
    <property type="match status" value="1"/>
</dbReference>
<evidence type="ECO:0000256" key="2">
    <source>
        <dbReference type="ARBA" id="ARBA00005546"/>
    </source>
</evidence>
<comment type="function">
    <text evidence="7">Component of the EKC/KEOPS complex that is required for the formation of a threonylcarbamoyl group on adenosine at position 37 (t(6)A37) in tRNAs that read codons beginning with adenine. The complex is probably involved in the transfer of the threonylcarbamoyl moiety of threonylcarbamoyl-AMP (TC-AMP) to the N6 group of A37. CGI121 acts as an allosteric effector that regulates the t(6)A activity of the complex. The EKC/KEOPS complex also promotes both telomere uncapping and telomere elongation. The complex is required for efficient recruitment of transcriptional coactivators. CGI121 is not required for tRNA modification.</text>
</comment>
<name>A0A364L689_TALAM</name>
<dbReference type="GO" id="GO:0005634">
    <property type="term" value="C:nucleus"/>
    <property type="evidence" value="ECO:0007669"/>
    <property type="project" value="UniProtKB-SubCell"/>
</dbReference>
<dbReference type="Pfam" id="PF08617">
    <property type="entry name" value="CGI-121"/>
    <property type="match status" value="1"/>
</dbReference>
<evidence type="ECO:0000256" key="7">
    <source>
        <dbReference type="ARBA" id="ARBA00025043"/>
    </source>
</evidence>
<dbReference type="OrthoDB" id="329139at2759"/>
<evidence type="ECO:0000256" key="1">
    <source>
        <dbReference type="ARBA" id="ARBA00004123"/>
    </source>
</evidence>
<evidence type="ECO:0000256" key="6">
    <source>
        <dbReference type="ARBA" id="ARBA00023242"/>
    </source>
</evidence>
<dbReference type="EMBL" id="MIKG01000015">
    <property type="protein sequence ID" value="RAO71340.1"/>
    <property type="molecule type" value="Genomic_DNA"/>
</dbReference>
<dbReference type="Gene3D" id="3.30.2380.10">
    <property type="entry name" value="CGI121/TPRKB"/>
    <property type="match status" value="1"/>
</dbReference>
<dbReference type="PANTHER" id="PTHR15840">
    <property type="entry name" value="CGI-121 FAMILY MEMBER"/>
    <property type="match status" value="1"/>
</dbReference>
<comment type="subcellular location">
    <subcellularLocation>
        <location evidence="1">Nucleus</location>
    </subcellularLocation>
</comment>
<protein>
    <recommendedName>
        <fullName evidence="4">EKC/KEOPS complex subunit CGI121</fullName>
    </recommendedName>
    <alternativeName>
        <fullName evidence="3">EKC/KEOPS complex subunit cgi121</fullName>
    </alternativeName>
</protein>
<keyword evidence="6 8" id="KW-0539">Nucleus</keyword>
<evidence type="ECO:0000256" key="3">
    <source>
        <dbReference type="ARBA" id="ARBA00015316"/>
    </source>
</evidence>
<evidence type="ECO:0000256" key="4">
    <source>
        <dbReference type="ARBA" id="ARBA00016009"/>
    </source>
</evidence>
<dbReference type="PANTHER" id="PTHR15840:SF10">
    <property type="entry name" value="EKC_KEOPS COMPLEX SUBUNIT TPRKB"/>
    <property type="match status" value="1"/>
</dbReference>
<accession>A0A364L689</accession>
<dbReference type="STRING" id="1196081.A0A364L689"/>
<proteinExistence type="inferred from homology"/>
<dbReference type="GO" id="GO:0000408">
    <property type="term" value="C:EKC/KEOPS complex"/>
    <property type="evidence" value="ECO:0007669"/>
    <property type="project" value="TreeGrafter"/>
</dbReference>
<sequence>MSLLETIHLSHVPENILVHIALYRDLKNASFLREQLLTGNAEFQYAFIDASTIISRQHIFAAVFRAINDYLNNRLRSHNVHSEIVVSLGPSNNIAEAFRRFGITDATKDLLVVKLSVTPEITHESVAKHLESSVEATPAPFDNDTLSSMSDLARVRKLYKLNQPTSKSADGQVNAVRALEPLIVGAIAIRGAT</sequence>
<dbReference type="AlphaFoldDB" id="A0A364L689"/>